<evidence type="ECO:0000256" key="1">
    <source>
        <dbReference type="SAM" id="MobiDB-lite"/>
    </source>
</evidence>
<feature type="compositionally biased region" description="Polar residues" evidence="1">
    <location>
        <begin position="39"/>
        <end position="54"/>
    </location>
</feature>
<proteinExistence type="predicted"/>
<evidence type="ECO:0000313" key="3">
    <source>
        <dbReference type="EMBL" id="KAK3272486.1"/>
    </source>
</evidence>
<dbReference type="InterPro" id="IPR016181">
    <property type="entry name" value="Acyl_CoA_acyltransferase"/>
</dbReference>
<dbReference type="InterPro" id="IPR000182">
    <property type="entry name" value="GNAT_dom"/>
</dbReference>
<dbReference type="PROSITE" id="PS51186">
    <property type="entry name" value="GNAT"/>
    <property type="match status" value="1"/>
</dbReference>
<dbReference type="PANTHER" id="PTHR20958">
    <property type="entry name" value="GLYCINE N-ACYLTRANSFERASE-LIKE PROTEIN"/>
    <property type="match status" value="1"/>
</dbReference>
<feature type="domain" description="N-acetyltransferase" evidence="2">
    <location>
        <begin position="208"/>
        <end position="343"/>
    </location>
</feature>
<dbReference type="AlphaFoldDB" id="A0AAE0G6I8"/>
<gene>
    <name evidence="3" type="ORF">CYMTET_19216</name>
</gene>
<reference evidence="3 4" key="1">
    <citation type="journal article" date="2015" name="Genome Biol. Evol.">
        <title>Comparative Genomics of a Bacterivorous Green Alga Reveals Evolutionary Causalities and Consequences of Phago-Mixotrophic Mode of Nutrition.</title>
        <authorList>
            <person name="Burns J.A."/>
            <person name="Paasch A."/>
            <person name="Narechania A."/>
            <person name="Kim E."/>
        </authorList>
    </citation>
    <scope>NUCLEOTIDE SEQUENCE [LARGE SCALE GENOMIC DNA]</scope>
    <source>
        <strain evidence="3 4">PLY_AMNH</strain>
    </source>
</reference>
<sequence>MQSELWSLGWTQFWRSVIPSRVHFLSRGFSAGSRRAATGISSPEMSMPSENQAHGTERGRAIRLSADDRHDFLTAWLEVHGAAGQRLRNLLERWDGCGAWWYLQPEKTEEGENTTALTAALHVASSATGYKLHLFSLANPQSADFLLRRALPPGDVAAGRRGVMFAALDASLLPVAAAYFDDAGLTDSWTEPCGMFAWDTQPDQLGNEDVTRLTVEDAELINEHWTYKSETSLELVRHLLRAGAGGWGARVQGRLASWCLFYEDGAWGMMHTLEAYRRRGLGRRLVAAMLREAQKDDAQLRKKPFCFIVEGNTASERLFTSLGFRHVARVAWTGARPRKVEAD</sequence>
<dbReference type="GO" id="GO:0016747">
    <property type="term" value="F:acyltransferase activity, transferring groups other than amino-acyl groups"/>
    <property type="evidence" value="ECO:0007669"/>
    <property type="project" value="InterPro"/>
</dbReference>
<dbReference type="InterPro" id="IPR013653">
    <property type="entry name" value="GCN5-like_dom"/>
</dbReference>
<feature type="region of interest" description="Disordered" evidence="1">
    <location>
        <begin position="37"/>
        <end position="57"/>
    </location>
</feature>
<organism evidence="3 4">
    <name type="scientific">Cymbomonas tetramitiformis</name>
    <dbReference type="NCBI Taxonomy" id="36881"/>
    <lineage>
        <taxon>Eukaryota</taxon>
        <taxon>Viridiplantae</taxon>
        <taxon>Chlorophyta</taxon>
        <taxon>Pyramimonadophyceae</taxon>
        <taxon>Pyramimonadales</taxon>
        <taxon>Pyramimonadaceae</taxon>
        <taxon>Cymbomonas</taxon>
    </lineage>
</organism>
<dbReference type="EMBL" id="LGRX02008946">
    <property type="protein sequence ID" value="KAK3272486.1"/>
    <property type="molecule type" value="Genomic_DNA"/>
</dbReference>
<accession>A0AAE0G6I8</accession>
<dbReference type="Proteomes" id="UP001190700">
    <property type="component" value="Unassembled WGS sequence"/>
</dbReference>
<dbReference type="Pfam" id="PF08445">
    <property type="entry name" value="FR47"/>
    <property type="match status" value="1"/>
</dbReference>
<dbReference type="PANTHER" id="PTHR20958:SF6">
    <property type="entry name" value="GLYCINE N-ACYLTRANSFERASE-LIKE PROTEIN"/>
    <property type="match status" value="1"/>
</dbReference>
<keyword evidence="4" id="KW-1185">Reference proteome</keyword>
<evidence type="ECO:0000313" key="4">
    <source>
        <dbReference type="Proteomes" id="UP001190700"/>
    </source>
</evidence>
<dbReference type="SUPFAM" id="SSF55729">
    <property type="entry name" value="Acyl-CoA N-acyltransferases (Nat)"/>
    <property type="match status" value="1"/>
</dbReference>
<dbReference type="InterPro" id="IPR053225">
    <property type="entry name" value="Acyl-CoA_N-acyltransferase"/>
</dbReference>
<name>A0AAE0G6I8_9CHLO</name>
<comment type="caution">
    <text evidence="3">The sequence shown here is derived from an EMBL/GenBank/DDBJ whole genome shotgun (WGS) entry which is preliminary data.</text>
</comment>
<evidence type="ECO:0000259" key="2">
    <source>
        <dbReference type="PROSITE" id="PS51186"/>
    </source>
</evidence>
<protein>
    <recommendedName>
        <fullName evidence="2">N-acetyltransferase domain-containing protein</fullName>
    </recommendedName>
</protein>
<dbReference type="Gene3D" id="3.40.630.30">
    <property type="match status" value="1"/>
</dbReference>